<comment type="caution">
    <text evidence="1">The sequence shown here is derived from an EMBL/GenBank/DDBJ whole genome shotgun (WGS) entry which is preliminary data.</text>
</comment>
<dbReference type="EMBL" id="VSSQ01043688">
    <property type="protein sequence ID" value="MPM97402.1"/>
    <property type="molecule type" value="Genomic_DNA"/>
</dbReference>
<evidence type="ECO:0000313" key="1">
    <source>
        <dbReference type="EMBL" id="MPM97402.1"/>
    </source>
</evidence>
<accession>A0A645E9U6</accession>
<gene>
    <name evidence="1" type="ORF">SDC9_144575</name>
</gene>
<dbReference type="AlphaFoldDB" id="A0A645E9U6"/>
<proteinExistence type="predicted"/>
<reference evidence="1" key="1">
    <citation type="submission" date="2019-08" db="EMBL/GenBank/DDBJ databases">
        <authorList>
            <person name="Kucharzyk K."/>
            <person name="Murdoch R.W."/>
            <person name="Higgins S."/>
            <person name="Loffler F."/>
        </authorList>
    </citation>
    <scope>NUCLEOTIDE SEQUENCE</scope>
</reference>
<name>A0A645E9U6_9ZZZZ</name>
<organism evidence="1">
    <name type="scientific">bioreactor metagenome</name>
    <dbReference type="NCBI Taxonomy" id="1076179"/>
    <lineage>
        <taxon>unclassified sequences</taxon>
        <taxon>metagenomes</taxon>
        <taxon>ecological metagenomes</taxon>
    </lineage>
</organism>
<sequence>MAQALVVVVHRHRQAALCLGLTNHILIEDGADFLRRGQLPLDALPTRIARNLFANDVVAQLDALVANENGRAGNELAHFVLALATKRAVKQLFAARLLFRHVLALLFQVSARLVSTLSMRPYSLAAAAAMKLSRSVSFSICSIDWPV</sequence>
<protein>
    <submittedName>
        <fullName evidence="1">Uncharacterized protein</fullName>
    </submittedName>
</protein>